<accession>A0A1T0CPS5</accession>
<evidence type="ECO:0008006" key="4">
    <source>
        <dbReference type="Google" id="ProtNLM"/>
    </source>
</evidence>
<sequence>MPIPFIIGAVAIAAGAVGVAAGLSAKEQWEKAKDISDRATRRHDRAKSGFSALAESVQSEFENLGQIKIDIFHNQIAHIVEVLSRVYNKSSSSQISGFENTLTAEDLKQLQHDLKELDALELTTGAGTGLAAGALAAFGAYGSVGMFAAASTGTAISSLAGAAATNATLAWLGGGAVGSGAAAFGMAGGAVVLGSIVAAPAILVAGVFMESKASEALTEAEAYAAKVDIEIVKIEQAMAVLEAIQLNAQEMSDTLGKLAERFDNVKVYDNSDEVKFEQMLMIGKALKEALHTPLVTNDGEAELGISVKCSGLLEATQHI</sequence>
<dbReference type="RefSeq" id="WP_078318084.1">
    <property type="nucleotide sequence ID" value="NZ_MUYV01000010.1"/>
</dbReference>
<dbReference type="Proteomes" id="UP000190683">
    <property type="component" value="Unassembled WGS sequence"/>
</dbReference>
<keyword evidence="3" id="KW-1185">Reference proteome</keyword>
<gene>
    <name evidence="2" type="ORF">B0681_07280</name>
</gene>
<protein>
    <recommendedName>
        <fullName evidence="4">Chemotaxis protein</fullName>
    </recommendedName>
</protein>
<evidence type="ECO:0000313" key="3">
    <source>
        <dbReference type="Proteomes" id="UP000190683"/>
    </source>
</evidence>
<evidence type="ECO:0000256" key="1">
    <source>
        <dbReference type="SAM" id="Coils"/>
    </source>
</evidence>
<proteinExistence type="predicted"/>
<dbReference type="EMBL" id="MUYV01000010">
    <property type="protein sequence ID" value="OOS24313.1"/>
    <property type="molecule type" value="Genomic_DNA"/>
</dbReference>
<name>A0A1T0CPS5_9GAMM</name>
<evidence type="ECO:0000313" key="2">
    <source>
        <dbReference type="EMBL" id="OOS24313.1"/>
    </source>
</evidence>
<dbReference type="STRING" id="573983.B0681_07280"/>
<keyword evidence="1" id="KW-0175">Coiled coil</keyword>
<dbReference type="AlphaFoldDB" id="A0A1T0CPS5"/>
<organism evidence="2 3">
    <name type="scientific">Moraxella porci DSM 25326</name>
    <dbReference type="NCBI Taxonomy" id="573983"/>
    <lineage>
        <taxon>Bacteria</taxon>
        <taxon>Pseudomonadati</taxon>
        <taxon>Pseudomonadota</taxon>
        <taxon>Gammaproteobacteria</taxon>
        <taxon>Moraxellales</taxon>
        <taxon>Moraxellaceae</taxon>
        <taxon>Moraxella</taxon>
    </lineage>
</organism>
<comment type="caution">
    <text evidence="2">The sequence shown here is derived from an EMBL/GenBank/DDBJ whole genome shotgun (WGS) entry which is preliminary data.</text>
</comment>
<feature type="coiled-coil region" evidence="1">
    <location>
        <begin position="234"/>
        <end position="261"/>
    </location>
</feature>
<reference evidence="2 3" key="1">
    <citation type="submission" date="2017-02" db="EMBL/GenBank/DDBJ databases">
        <title>Draft genome sequence of Moraxella porci CCUG 54912T type strain.</title>
        <authorList>
            <person name="Salva-Serra F."/>
            <person name="Engstrom-Jakobsson H."/>
            <person name="Thorell K."/>
            <person name="Jaen-Luchoro D."/>
            <person name="Gonzales-Siles L."/>
            <person name="Karlsson R."/>
            <person name="Yazdan S."/>
            <person name="Boulund F."/>
            <person name="Johnning A."/>
            <person name="Engstrand L."/>
            <person name="Kristiansson E."/>
            <person name="Moore E."/>
        </authorList>
    </citation>
    <scope>NUCLEOTIDE SEQUENCE [LARGE SCALE GENOMIC DNA]</scope>
    <source>
        <strain evidence="2 3">CCUG 54912</strain>
    </source>
</reference>